<evidence type="ECO:0000313" key="2">
    <source>
        <dbReference type="Proteomes" id="UP001560573"/>
    </source>
</evidence>
<reference evidence="1 2" key="1">
    <citation type="submission" date="2023-07" db="EMBL/GenBank/DDBJ databases">
        <authorList>
            <person name="Lian W.-H."/>
        </authorList>
    </citation>
    <scope>NUCLEOTIDE SEQUENCE [LARGE SCALE GENOMIC DNA]</scope>
    <source>
        <strain evidence="1 2">SYSU DXS3180</strain>
    </source>
</reference>
<sequence>MEHLIYIQNGEEATLASFTLIDHPMHLMAKVCFEDGYENIFFTDVETGEWIEQDLGFTSLAKQTGQSLAGYFNYQCDEYKPIQWFTGGGANYAFGYHKYLSGEFTVFEIYNQNFRYMFSAIQCDNGLWQIIMFNGDLAWNFPPCCKDEIPYMIDVYNL</sequence>
<dbReference type="Proteomes" id="UP001560573">
    <property type="component" value="Unassembled WGS sequence"/>
</dbReference>
<keyword evidence="2" id="KW-1185">Reference proteome</keyword>
<evidence type="ECO:0000313" key="1">
    <source>
        <dbReference type="EMBL" id="MEX6688961.1"/>
    </source>
</evidence>
<accession>A0ABV3ZGE5</accession>
<dbReference type="EMBL" id="JAULBC010000005">
    <property type="protein sequence ID" value="MEX6688961.1"/>
    <property type="molecule type" value="Genomic_DNA"/>
</dbReference>
<dbReference type="RefSeq" id="WP_369330369.1">
    <property type="nucleotide sequence ID" value="NZ_JAULBC010000005.1"/>
</dbReference>
<gene>
    <name evidence="1" type="ORF">QTN47_15740</name>
</gene>
<proteinExistence type="predicted"/>
<comment type="caution">
    <text evidence="1">The sequence shown here is derived from an EMBL/GenBank/DDBJ whole genome shotgun (WGS) entry which is preliminary data.</text>
</comment>
<organism evidence="1 2">
    <name type="scientific">Danxiaibacter flavus</name>
    <dbReference type="NCBI Taxonomy" id="3049108"/>
    <lineage>
        <taxon>Bacteria</taxon>
        <taxon>Pseudomonadati</taxon>
        <taxon>Bacteroidota</taxon>
        <taxon>Chitinophagia</taxon>
        <taxon>Chitinophagales</taxon>
        <taxon>Chitinophagaceae</taxon>
        <taxon>Danxiaibacter</taxon>
    </lineage>
</organism>
<evidence type="ECO:0008006" key="3">
    <source>
        <dbReference type="Google" id="ProtNLM"/>
    </source>
</evidence>
<protein>
    <recommendedName>
        <fullName evidence="3">DUF4178 domain-containing protein</fullName>
    </recommendedName>
</protein>
<name>A0ABV3ZGE5_9BACT</name>